<sequence length="385" mass="41724">MSGDSDPFDVKDRYIVTLKPKADVAKHMRFVHNLHHNAQVNGKPGGIFTGISRRYKLGNFRGYSGHFDQSVIDSLKHRKDVAAVEADQLGTNIESDQHQDLVKQIHATWGLHHISHHDDKERGVYWFDKSAGNGTIGYVIDGGIRATHNEFGHRVSLAYNAIKSSYPFEDTDGHGTHVASLMCGKLLGVAKKCRIKAIKVTHQGTTTMGTLIDGFAWAAEDIIFEHQTAKAVINVSIGGPFSSALNYAVNEAYKMGVATIVAAGNENSDARRWSPSSAYGAIPVGATNAQRTRAPFSNYGTAVALFAPGVCILGASHLGDKKARFMTGTSMASPYVAGLALYFKALEKLPDARSTRKFLQKVATPGVVRDTNSANNLFAYNNCGK</sequence>
<dbReference type="PANTHER" id="PTHR43806">
    <property type="entry name" value="PEPTIDASE S8"/>
    <property type="match status" value="1"/>
</dbReference>
<dbReference type="Proteomes" id="UP000799439">
    <property type="component" value="Unassembled WGS sequence"/>
</dbReference>
<evidence type="ECO:0000313" key="9">
    <source>
        <dbReference type="EMBL" id="KAF2147612.1"/>
    </source>
</evidence>
<dbReference type="InterPro" id="IPR034193">
    <property type="entry name" value="PCSK9_ProteinaseK-like"/>
</dbReference>
<evidence type="ECO:0000256" key="2">
    <source>
        <dbReference type="ARBA" id="ARBA00022670"/>
    </source>
</evidence>
<comment type="similarity">
    <text evidence="1 6">Belongs to the peptidase S8 family.</text>
</comment>
<evidence type="ECO:0000256" key="1">
    <source>
        <dbReference type="ARBA" id="ARBA00011073"/>
    </source>
</evidence>
<evidence type="ECO:0000259" key="8">
    <source>
        <dbReference type="Pfam" id="PF05922"/>
    </source>
</evidence>
<evidence type="ECO:0000259" key="7">
    <source>
        <dbReference type="Pfam" id="PF00082"/>
    </source>
</evidence>
<dbReference type="SUPFAM" id="SSF54897">
    <property type="entry name" value="Protease propeptides/inhibitors"/>
    <property type="match status" value="1"/>
</dbReference>
<dbReference type="InterPro" id="IPR036852">
    <property type="entry name" value="Peptidase_S8/S53_dom_sf"/>
</dbReference>
<dbReference type="Gene3D" id="3.30.70.80">
    <property type="entry name" value="Peptidase S8 propeptide/proteinase inhibitor I9"/>
    <property type="match status" value="1"/>
</dbReference>
<dbReference type="Gene3D" id="3.40.50.200">
    <property type="entry name" value="Peptidase S8/S53 domain"/>
    <property type="match status" value="1"/>
</dbReference>
<proteinExistence type="inferred from homology"/>
<dbReference type="InterPro" id="IPR023828">
    <property type="entry name" value="Peptidase_S8_Ser-AS"/>
</dbReference>
<protein>
    <submittedName>
        <fullName evidence="9">Allergen Asp fl 1</fullName>
    </submittedName>
</protein>
<dbReference type="PRINTS" id="PR00723">
    <property type="entry name" value="SUBTILISIN"/>
</dbReference>
<dbReference type="AlphaFoldDB" id="A0A9P4MC96"/>
<dbReference type="GO" id="GO:0004252">
    <property type="term" value="F:serine-type endopeptidase activity"/>
    <property type="evidence" value="ECO:0007669"/>
    <property type="project" value="UniProtKB-UniRule"/>
</dbReference>
<dbReference type="PROSITE" id="PS00138">
    <property type="entry name" value="SUBTILASE_SER"/>
    <property type="match status" value="1"/>
</dbReference>
<evidence type="ECO:0000256" key="4">
    <source>
        <dbReference type="ARBA" id="ARBA00022801"/>
    </source>
</evidence>
<dbReference type="SUPFAM" id="SSF52743">
    <property type="entry name" value="Subtilisin-like"/>
    <property type="match status" value="1"/>
</dbReference>
<keyword evidence="3" id="KW-0732">Signal</keyword>
<dbReference type="Pfam" id="PF05922">
    <property type="entry name" value="Inhibitor_I9"/>
    <property type="match status" value="1"/>
</dbReference>
<keyword evidence="10" id="KW-1185">Reference proteome</keyword>
<organism evidence="9 10">
    <name type="scientific">Myriangium duriaei CBS 260.36</name>
    <dbReference type="NCBI Taxonomy" id="1168546"/>
    <lineage>
        <taxon>Eukaryota</taxon>
        <taxon>Fungi</taxon>
        <taxon>Dikarya</taxon>
        <taxon>Ascomycota</taxon>
        <taxon>Pezizomycotina</taxon>
        <taxon>Dothideomycetes</taxon>
        <taxon>Dothideomycetidae</taxon>
        <taxon>Myriangiales</taxon>
        <taxon>Myriangiaceae</taxon>
        <taxon>Myriangium</taxon>
    </lineage>
</organism>
<dbReference type="InterPro" id="IPR022398">
    <property type="entry name" value="Peptidase_S8_His-AS"/>
</dbReference>
<feature type="active site" description="Charge relay system" evidence="6">
    <location>
        <position position="174"/>
    </location>
</feature>
<feature type="active site" description="Charge relay system" evidence="6">
    <location>
        <position position="141"/>
    </location>
</feature>
<dbReference type="Pfam" id="PF00082">
    <property type="entry name" value="Peptidase_S8"/>
    <property type="match status" value="1"/>
</dbReference>
<dbReference type="InterPro" id="IPR000209">
    <property type="entry name" value="Peptidase_S8/S53_dom"/>
</dbReference>
<dbReference type="CDD" id="cd04077">
    <property type="entry name" value="Peptidases_S8_PCSK9_ProteinaseK_like"/>
    <property type="match status" value="1"/>
</dbReference>
<comment type="caution">
    <text evidence="9">The sequence shown here is derived from an EMBL/GenBank/DDBJ whole genome shotgun (WGS) entry which is preliminary data.</text>
</comment>
<evidence type="ECO:0000256" key="6">
    <source>
        <dbReference type="PROSITE-ProRule" id="PRU01240"/>
    </source>
</evidence>
<dbReference type="EMBL" id="ML996096">
    <property type="protein sequence ID" value="KAF2147612.1"/>
    <property type="molecule type" value="Genomic_DNA"/>
</dbReference>
<dbReference type="InterPro" id="IPR050131">
    <property type="entry name" value="Peptidase_S8_subtilisin-like"/>
</dbReference>
<dbReference type="PROSITE" id="PS51892">
    <property type="entry name" value="SUBTILASE"/>
    <property type="match status" value="1"/>
</dbReference>
<dbReference type="OrthoDB" id="206201at2759"/>
<feature type="domain" description="Peptidase S8/S53" evidence="7">
    <location>
        <begin position="139"/>
        <end position="363"/>
    </location>
</feature>
<feature type="active site" description="Charge relay system" evidence="6">
    <location>
        <position position="330"/>
    </location>
</feature>
<dbReference type="InterPro" id="IPR037045">
    <property type="entry name" value="S8pro/Inhibitor_I9_sf"/>
</dbReference>
<accession>A0A9P4MC96</accession>
<dbReference type="InterPro" id="IPR010259">
    <property type="entry name" value="S8pro/Inhibitor_I9"/>
</dbReference>
<dbReference type="PROSITE" id="PS00137">
    <property type="entry name" value="SUBTILASE_HIS"/>
    <property type="match status" value="1"/>
</dbReference>
<dbReference type="GO" id="GO:0006508">
    <property type="term" value="P:proteolysis"/>
    <property type="evidence" value="ECO:0007669"/>
    <property type="project" value="UniProtKB-KW"/>
</dbReference>
<evidence type="ECO:0000256" key="3">
    <source>
        <dbReference type="ARBA" id="ARBA00022729"/>
    </source>
</evidence>
<dbReference type="PANTHER" id="PTHR43806:SF11">
    <property type="entry name" value="CEREVISIN-RELATED"/>
    <property type="match status" value="1"/>
</dbReference>
<reference evidence="9" key="1">
    <citation type="journal article" date="2020" name="Stud. Mycol.">
        <title>101 Dothideomycetes genomes: a test case for predicting lifestyles and emergence of pathogens.</title>
        <authorList>
            <person name="Haridas S."/>
            <person name="Albert R."/>
            <person name="Binder M."/>
            <person name="Bloem J."/>
            <person name="Labutti K."/>
            <person name="Salamov A."/>
            <person name="Andreopoulos B."/>
            <person name="Baker S."/>
            <person name="Barry K."/>
            <person name="Bills G."/>
            <person name="Bluhm B."/>
            <person name="Cannon C."/>
            <person name="Castanera R."/>
            <person name="Culley D."/>
            <person name="Daum C."/>
            <person name="Ezra D."/>
            <person name="Gonzalez J."/>
            <person name="Henrissat B."/>
            <person name="Kuo A."/>
            <person name="Liang C."/>
            <person name="Lipzen A."/>
            <person name="Lutzoni F."/>
            <person name="Magnuson J."/>
            <person name="Mondo S."/>
            <person name="Nolan M."/>
            <person name="Ohm R."/>
            <person name="Pangilinan J."/>
            <person name="Park H.-J."/>
            <person name="Ramirez L."/>
            <person name="Alfaro M."/>
            <person name="Sun H."/>
            <person name="Tritt A."/>
            <person name="Yoshinaga Y."/>
            <person name="Zwiers L.-H."/>
            <person name="Turgeon B."/>
            <person name="Goodwin S."/>
            <person name="Spatafora J."/>
            <person name="Crous P."/>
            <person name="Grigoriev I."/>
        </authorList>
    </citation>
    <scope>NUCLEOTIDE SEQUENCE</scope>
    <source>
        <strain evidence="9">CBS 260.36</strain>
    </source>
</reference>
<gene>
    <name evidence="9" type="ORF">K461DRAFT_234137</name>
</gene>
<evidence type="ECO:0000313" key="10">
    <source>
        <dbReference type="Proteomes" id="UP000799439"/>
    </source>
</evidence>
<dbReference type="InterPro" id="IPR015500">
    <property type="entry name" value="Peptidase_S8_subtilisin-rel"/>
</dbReference>
<name>A0A9P4MC96_9PEZI</name>
<feature type="domain" description="Inhibitor I9" evidence="8">
    <location>
        <begin position="13"/>
        <end position="88"/>
    </location>
</feature>
<keyword evidence="5 6" id="KW-0720">Serine protease</keyword>
<keyword evidence="4 6" id="KW-0378">Hydrolase</keyword>
<keyword evidence="2 6" id="KW-0645">Protease</keyword>
<evidence type="ECO:0000256" key="5">
    <source>
        <dbReference type="ARBA" id="ARBA00022825"/>
    </source>
</evidence>